<protein>
    <recommendedName>
        <fullName evidence="1">Hemerythrin-like domain-containing protein</fullName>
    </recommendedName>
</protein>
<keyword evidence="3" id="KW-1185">Reference proteome</keyword>
<dbReference type="InterPro" id="IPR053206">
    <property type="entry name" value="Dimeric_xanthone_biosynth"/>
</dbReference>
<organism evidence="2 3">
    <name type="scientific">Aulographum hederae CBS 113979</name>
    <dbReference type="NCBI Taxonomy" id="1176131"/>
    <lineage>
        <taxon>Eukaryota</taxon>
        <taxon>Fungi</taxon>
        <taxon>Dikarya</taxon>
        <taxon>Ascomycota</taxon>
        <taxon>Pezizomycotina</taxon>
        <taxon>Dothideomycetes</taxon>
        <taxon>Pleosporomycetidae</taxon>
        <taxon>Aulographales</taxon>
        <taxon>Aulographaceae</taxon>
    </lineage>
</organism>
<dbReference type="OrthoDB" id="10044044at2759"/>
<dbReference type="EMBL" id="ML977164">
    <property type="protein sequence ID" value="KAF1984989.1"/>
    <property type="molecule type" value="Genomic_DNA"/>
</dbReference>
<dbReference type="Gene3D" id="1.20.120.520">
    <property type="entry name" value="nmb1532 protein domain like"/>
    <property type="match status" value="1"/>
</dbReference>
<gene>
    <name evidence="2" type="ORF">K402DRAFT_395040</name>
</gene>
<proteinExistence type="predicted"/>
<dbReference type="Proteomes" id="UP000800041">
    <property type="component" value="Unassembled WGS sequence"/>
</dbReference>
<dbReference type="Pfam" id="PF01814">
    <property type="entry name" value="Hemerythrin"/>
    <property type="match status" value="1"/>
</dbReference>
<reference evidence="2" key="1">
    <citation type="journal article" date="2020" name="Stud. Mycol.">
        <title>101 Dothideomycetes genomes: a test case for predicting lifestyles and emergence of pathogens.</title>
        <authorList>
            <person name="Haridas S."/>
            <person name="Albert R."/>
            <person name="Binder M."/>
            <person name="Bloem J."/>
            <person name="Labutti K."/>
            <person name="Salamov A."/>
            <person name="Andreopoulos B."/>
            <person name="Baker S."/>
            <person name="Barry K."/>
            <person name="Bills G."/>
            <person name="Bluhm B."/>
            <person name="Cannon C."/>
            <person name="Castanera R."/>
            <person name="Culley D."/>
            <person name="Daum C."/>
            <person name="Ezra D."/>
            <person name="Gonzalez J."/>
            <person name="Henrissat B."/>
            <person name="Kuo A."/>
            <person name="Liang C."/>
            <person name="Lipzen A."/>
            <person name="Lutzoni F."/>
            <person name="Magnuson J."/>
            <person name="Mondo S."/>
            <person name="Nolan M."/>
            <person name="Ohm R."/>
            <person name="Pangilinan J."/>
            <person name="Park H.-J."/>
            <person name="Ramirez L."/>
            <person name="Alfaro M."/>
            <person name="Sun H."/>
            <person name="Tritt A."/>
            <person name="Yoshinaga Y."/>
            <person name="Zwiers L.-H."/>
            <person name="Turgeon B."/>
            <person name="Goodwin S."/>
            <person name="Spatafora J."/>
            <person name="Crous P."/>
            <person name="Grigoriev I."/>
        </authorList>
    </citation>
    <scope>NUCLEOTIDE SEQUENCE</scope>
    <source>
        <strain evidence="2">CBS 113979</strain>
    </source>
</reference>
<accession>A0A6G1GW57</accession>
<evidence type="ECO:0000313" key="2">
    <source>
        <dbReference type="EMBL" id="KAF1984989.1"/>
    </source>
</evidence>
<dbReference type="CDD" id="cd12108">
    <property type="entry name" value="Hr-like"/>
    <property type="match status" value="1"/>
</dbReference>
<dbReference type="AlphaFoldDB" id="A0A6G1GW57"/>
<sequence length="183" mass="21275">MADSGEAPIPTPAAPNEMEQRLPKLSAADFRVYNHMAEGMEYYHNNFRQTWTLLHNACTSGRRPLGMSLPAFLGTGLSFVHHLSVHHSIEENHIFPHLATKMAAFRSDLEDQHKEIHKGMDELEKYLLGCKSGERELRLEEMKRILDGFGEVLWRHLEDEVKELGADNMRKYWTKEEMRRMPM</sequence>
<dbReference type="InterPro" id="IPR012312">
    <property type="entry name" value="Hemerythrin-like"/>
</dbReference>
<name>A0A6G1GW57_9PEZI</name>
<dbReference type="PANTHER" id="PTHR38048">
    <property type="entry name" value="EXPRESSED PROTEIN"/>
    <property type="match status" value="1"/>
</dbReference>
<evidence type="ECO:0000313" key="3">
    <source>
        <dbReference type="Proteomes" id="UP000800041"/>
    </source>
</evidence>
<evidence type="ECO:0000259" key="1">
    <source>
        <dbReference type="Pfam" id="PF01814"/>
    </source>
</evidence>
<feature type="domain" description="Hemerythrin-like" evidence="1">
    <location>
        <begin position="38"/>
        <end position="164"/>
    </location>
</feature>
<dbReference type="PANTHER" id="PTHR38048:SF1">
    <property type="entry name" value="HEMERYTHRIN-LIKE DOMAIN-CONTAINING PROTEIN"/>
    <property type="match status" value="1"/>
</dbReference>